<dbReference type="OrthoDB" id="6334764at2759"/>
<dbReference type="PANTHER" id="PTHR15681:SF1">
    <property type="entry name" value="MAD2L1-BINDING PROTEIN"/>
    <property type="match status" value="1"/>
</dbReference>
<dbReference type="PhylomeDB" id="B4JRP8"/>
<name>B4JRP8_DROGR</name>
<dbReference type="GO" id="GO:0007096">
    <property type="term" value="P:regulation of exit from mitosis"/>
    <property type="evidence" value="ECO:0007669"/>
    <property type="project" value="InterPro"/>
</dbReference>
<dbReference type="AlphaFoldDB" id="B4JRP8"/>
<dbReference type="Gene3D" id="3.30.900.20">
    <property type="match status" value="1"/>
</dbReference>
<dbReference type="KEGG" id="dgr:6567481"/>
<evidence type="ECO:0000313" key="2">
    <source>
        <dbReference type="Proteomes" id="UP000001070"/>
    </source>
</evidence>
<reference evidence="1 2" key="1">
    <citation type="journal article" date="2007" name="Nature">
        <title>Evolution of genes and genomes on the Drosophila phylogeny.</title>
        <authorList>
            <consortium name="Drosophila 12 Genomes Consortium"/>
            <person name="Clark A.G."/>
            <person name="Eisen M.B."/>
            <person name="Smith D.R."/>
            <person name="Bergman C.M."/>
            <person name="Oliver B."/>
            <person name="Markow T.A."/>
            <person name="Kaufman T.C."/>
            <person name="Kellis M."/>
            <person name="Gelbart W."/>
            <person name="Iyer V.N."/>
            <person name="Pollard D.A."/>
            <person name="Sackton T.B."/>
            <person name="Larracuente A.M."/>
            <person name="Singh N.D."/>
            <person name="Abad J.P."/>
            <person name="Abt D.N."/>
            <person name="Adryan B."/>
            <person name="Aguade M."/>
            <person name="Akashi H."/>
            <person name="Anderson W.W."/>
            <person name="Aquadro C.F."/>
            <person name="Ardell D.H."/>
            <person name="Arguello R."/>
            <person name="Artieri C.G."/>
            <person name="Barbash D.A."/>
            <person name="Barker D."/>
            <person name="Barsanti P."/>
            <person name="Batterham P."/>
            <person name="Batzoglou S."/>
            <person name="Begun D."/>
            <person name="Bhutkar A."/>
            <person name="Blanco E."/>
            <person name="Bosak S.A."/>
            <person name="Bradley R.K."/>
            <person name="Brand A.D."/>
            <person name="Brent M.R."/>
            <person name="Brooks A.N."/>
            <person name="Brown R.H."/>
            <person name="Butlin R.K."/>
            <person name="Caggese C."/>
            <person name="Calvi B.R."/>
            <person name="Bernardo de Carvalho A."/>
            <person name="Caspi A."/>
            <person name="Castrezana S."/>
            <person name="Celniker S.E."/>
            <person name="Chang J.L."/>
            <person name="Chapple C."/>
            <person name="Chatterji S."/>
            <person name="Chinwalla A."/>
            <person name="Civetta A."/>
            <person name="Clifton S.W."/>
            <person name="Comeron J.M."/>
            <person name="Costello J.C."/>
            <person name="Coyne J.A."/>
            <person name="Daub J."/>
            <person name="David R.G."/>
            <person name="Delcher A.L."/>
            <person name="Delehaunty K."/>
            <person name="Do C.B."/>
            <person name="Ebling H."/>
            <person name="Edwards K."/>
            <person name="Eickbush T."/>
            <person name="Evans J.D."/>
            <person name="Filipski A."/>
            <person name="Findeiss S."/>
            <person name="Freyhult E."/>
            <person name="Fulton L."/>
            <person name="Fulton R."/>
            <person name="Garcia A.C."/>
            <person name="Gardiner A."/>
            <person name="Garfield D.A."/>
            <person name="Garvin B.E."/>
            <person name="Gibson G."/>
            <person name="Gilbert D."/>
            <person name="Gnerre S."/>
            <person name="Godfrey J."/>
            <person name="Good R."/>
            <person name="Gotea V."/>
            <person name="Gravely B."/>
            <person name="Greenberg A.J."/>
            <person name="Griffiths-Jones S."/>
            <person name="Gross S."/>
            <person name="Guigo R."/>
            <person name="Gustafson E.A."/>
            <person name="Haerty W."/>
            <person name="Hahn M.W."/>
            <person name="Halligan D.L."/>
            <person name="Halpern A.L."/>
            <person name="Halter G.M."/>
            <person name="Han M.V."/>
            <person name="Heger A."/>
            <person name="Hillier L."/>
            <person name="Hinrichs A.S."/>
            <person name="Holmes I."/>
            <person name="Hoskins R.A."/>
            <person name="Hubisz M.J."/>
            <person name="Hultmark D."/>
            <person name="Huntley M.A."/>
            <person name="Jaffe D.B."/>
            <person name="Jagadeeshan S."/>
            <person name="Jeck W.R."/>
            <person name="Johnson J."/>
            <person name="Jones C.D."/>
            <person name="Jordan W.C."/>
            <person name="Karpen G.H."/>
            <person name="Kataoka E."/>
            <person name="Keightley P.D."/>
            <person name="Kheradpour P."/>
            <person name="Kirkness E.F."/>
            <person name="Koerich L.B."/>
            <person name="Kristiansen K."/>
            <person name="Kudrna D."/>
            <person name="Kulathinal R.J."/>
            <person name="Kumar S."/>
            <person name="Kwok R."/>
            <person name="Lander E."/>
            <person name="Langley C.H."/>
            <person name="Lapoint R."/>
            <person name="Lazzaro B.P."/>
            <person name="Lee S.J."/>
            <person name="Levesque L."/>
            <person name="Li R."/>
            <person name="Lin C.F."/>
            <person name="Lin M.F."/>
            <person name="Lindblad-Toh K."/>
            <person name="Llopart A."/>
            <person name="Long M."/>
            <person name="Low L."/>
            <person name="Lozovsky E."/>
            <person name="Lu J."/>
            <person name="Luo M."/>
            <person name="Machado C.A."/>
            <person name="Makalowski W."/>
            <person name="Marzo M."/>
            <person name="Matsuda M."/>
            <person name="Matzkin L."/>
            <person name="McAllister B."/>
            <person name="McBride C.S."/>
            <person name="McKernan B."/>
            <person name="McKernan K."/>
            <person name="Mendez-Lago M."/>
            <person name="Minx P."/>
            <person name="Mollenhauer M.U."/>
            <person name="Montooth K."/>
            <person name="Mount S.M."/>
            <person name="Mu X."/>
            <person name="Myers E."/>
            <person name="Negre B."/>
            <person name="Newfeld S."/>
            <person name="Nielsen R."/>
            <person name="Noor M.A."/>
            <person name="O'Grady P."/>
            <person name="Pachter L."/>
            <person name="Papaceit M."/>
            <person name="Parisi M.J."/>
            <person name="Parisi M."/>
            <person name="Parts L."/>
            <person name="Pedersen J.S."/>
            <person name="Pesole G."/>
            <person name="Phillippy A.M."/>
            <person name="Ponting C.P."/>
            <person name="Pop M."/>
            <person name="Porcelli D."/>
            <person name="Powell J.R."/>
            <person name="Prohaska S."/>
            <person name="Pruitt K."/>
            <person name="Puig M."/>
            <person name="Quesneville H."/>
            <person name="Ram K.R."/>
            <person name="Rand D."/>
            <person name="Rasmussen M.D."/>
            <person name="Reed L.K."/>
            <person name="Reenan R."/>
            <person name="Reily A."/>
            <person name="Remington K.A."/>
            <person name="Rieger T.T."/>
            <person name="Ritchie M.G."/>
            <person name="Robin C."/>
            <person name="Rogers Y.H."/>
            <person name="Rohde C."/>
            <person name="Rozas J."/>
            <person name="Rubenfield M.J."/>
            <person name="Ruiz A."/>
            <person name="Russo S."/>
            <person name="Salzberg S.L."/>
            <person name="Sanchez-Gracia A."/>
            <person name="Saranga D.J."/>
            <person name="Sato H."/>
            <person name="Schaeffer S.W."/>
            <person name="Schatz M.C."/>
            <person name="Schlenke T."/>
            <person name="Schwartz R."/>
            <person name="Segarra C."/>
            <person name="Singh R.S."/>
            <person name="Sirot L."/>
            <person name="Sirota M."/>
            <person name="Sisneros N.B."/>
            <person name="Smith C.D."/>
            <person name="Smith T.F."/>
            <person name="Spieth J."/>
            <person name="Stage D.E."/>
            <person name="Stark A."/>
            <person name="Stephan W."/>
            <person name="Strausberg R.L."/>
            <person name="Strempel S."/>
            <person name="Sturgill D."/>
            <person name="Sutton G."/>
            <person name="Sutton G.G."/>
            <person name="Tao W."/>
            <person name="Teichmann S."/>
            <person name="Tobari Y.N."/>
            <person name="Tomimura Y."/>
            <person name="Tsolas J.M."/>
            <person name="Valente V.L."/>
            <person name="Venter E."/>
            <person name="Venter J.C."/>
            <person name="Vicario S."/>
            <person name="Vieira F.G."/>
            <person name="Vilella A.J."/>
            <person name="Villasante A."/>
            <person name="Walenz B."/>
            <person name="Wang J."/>
            <person name="Wasserman M."/>
            <person name="Watts T."/>
            <person name="Wilson D."/>
            <person name="Wilson R.K."/>
            <person name="Wing R.A."/>
            <person name="Wolfner M.F."/>
            <person name="Wong A."/>
            <person name="Wong G.K."/>
            <person name="Wu C.I."/>
            <person name="Wu G."/>
            <person name="Yamamoto D."/>
            <person name="Yang H.P."/>
            <person name="Yang S.P."/>
            <person name="Yorke J.A."/>
            <person name="Yoshida K."/>
            <person name="Zdobnov E."/>
            <person name="Zhang P."/>
            <person name="Zhang Y."/>
            <person name="Zimin A.V."/>
            <person name="Baldwin J."/>
            <person name="Abdouelleil A."/>
            <person name="Abdulkadir J."/>
            <person name="Abebe A."/>
            <person name="Abera B."/>
            <person name="Abreu J."/>
            <person name="Acer S.C."/>
            <person name="Aftuck L."/>
            <person name="Alexander A."/>
            <person name="An P."/>
            <person name="Anderson E."/>
            <person name="Anderson S."/>
            <person name="Arachi H."/>
            <person name="Azer M."/>
            <person name="Bachantsang P."/>
            <person name="Barry A."/>
            <person name="Bayul T."/>
            <person name="Berlin A."/>
            <person name="Bessette D."/>
            <person name="Bloom T."/>
            <person name="Blye J."/>
            <person name="Boguslavskiy L."/>
            <person name="Bonnet C."/>
            <person name="Boukhgalter B."/>
            <person name="Bourzgui I."/>
            <person name="Brown A."/>
            <person name="Cahill P."/>
            <person name="Channer S."/>
            <person name="Cheshatsang Y."/>
            <person name="Chuda L."/>
            <person name="Citroen M."/>
            <person name="Collymore A."/>
            <person name="Cooke P."/>
            <person name="Costello M."/>
            <person name="D'Aco K."/>
            <person name="Daza R."/>
            <person name="De Haan G."/>
            <person name="DeGray S."/>
            <person name="DeMaso C."/>
            <person name="Dhargay N."/>
            <person name="Dooley K."/>
            <person name="Dooley E."/>
            <person name="Doricent M."/>
            <person name="Dorje P."/>
            <person name="Dorjee K."/>
            <person name="Dupes A."/>
            <person name="Elong R."/>
            <person name="Falk J."/>
            <person name="Farina A."/>
            <person name="Faro S."/>
            <person name="Ferguson D."/>
            <person name="Fisher S."/>
            <person name="Foley C.D."/>
            <person name="Franke A."/>
            <person name="Friedrich D."/>
            <person name="Gadbois L."/>
            <person name="Gearin G."/>
            <person name="Gearin C.R."/>
            <person name="Giannoukos G."/>
            <person name="Goode T."/>
            <person name="Graham J."/>
            <person name="Grandbois E."/>
            <person name="Grewal S."/>
            <person name="Gyaltsen K."/>
            <person name="Hafez N."/>
            <person name="Hagos B."/>
            <person name="Hall J."/>
            <person name="Henson C."/>
            <person name="Hollinger A."/>
            <person name="Honan T."/>
            <person name="Huard M.D."/>
            <person name="Hughes L."/>
            <person name="Hurhula B."/>
            <person name="Husby M.E."/>
            <person name="Kamat A."/>
            <person name="Kanga B."/>
            <person name="Kashin S."/>
            <person name="Khazanovich D."/>
            <person name="Kisner P."/>
            <person name="Lance K."/>
            <person name="Lara M."/>
            <person name="Lee W."/>
            <person name="Lennon N."/>
            <person name="Letendre F."/>
            <person name="LeVine R."/>
            <person name="Lipovsky A."/>
            <person name="Liu X."/>
            <person name="Liu J."/>
            <person name="Liu S."/>
            <person name="Lokyitsang T."/>
            <person name="Lokyitsang Y."/>
            <person name="Lubonja R."/>
            <person name="Lui A."/>
            <person name="MacDonald P."/>
            <person name="Magnisalis V."/>
            <person name="Maru K."/>
            <person name="Matthews C."/>
            <person name="McCusker W."/>
            <person name="McDonough S."/>
            <person name="Mehta T."/>
            <person name="Meldrim J."/>
            <person name="Meneus L."/>
            <person name="Mihai O."/>
            <person name="Mihalev A."/>
            <person name="Mihova T."/>
            <person name="Mittelman R."/>
            <person name="Mlenga V."/>
            <person name="Montmayeur A."/>
            <person name="Mulrain L."/>
            <person name="Navidi A."/>
            <person name="Naylor J."/>
            <person name="Negash T."/>
            <person name="Nguyen T."/>
            <person name="Nguyen N."/>
            <person name="Nicol R."/>
            <person name="Norbu C."/>
            <person name="Norbu N."/>
            <person name="Novod N."/>
            <person name="O'Neill B."/>
            <person name="Osman S."/>
            <person name="Markiewicz E."/>
            <person name="Oyono O.L."/>
            <person name="Patti C."/>
            <person name="Phunkhang P."/>
            <person name="Pierre F."/>
            <person name="Priest M."/>
            <person name="Raghuraman S."/>
            <person name="Rege F."/>
            <person name="Reyes R."/>
            <person name="Rise C."/>
            <person name="Rogov P."/>
            <person name="Ross K."/>
            <person name="Ryan E."/>
            <person name="Settipalli S."/>
            <person name="Shea T."/>
            <person name="Sherpa N."/>
            <person name="Shi L."/>
            <person name="Shih D."/>
            <person name="Sparrow T."/>
            <person name="Spaulding J."/>
            <person name="Stalker J."/>
            <person name="Stange-Thomann N."/>
            <person name="Stavropoulos S."/>
            <person name="Stone C."/>
            <person name="Strader C."/>
            <person name="Tesfaye S."/>
            <person name="Thomson T."/>
            <person name="Thoulutsang Y."/>
            <person name="Thoulutsang D."/>
            <person name="Topham K."/>
            <person name="Topping I."/>
            <person name="Tsamla T."/>
            <person name="Vassiliev H."/>
            <person name="Vo A."/>
            <person name="Wangchuk T."/>
            <person name="Wangdi T."/>
            <person name="Weiand M."/>
            <person name="Wilkinson J."/>
            <person name="Wilson A."/>
            <person name="Yadav S."/>
            <person name="Young G."/>
            <person name="Yu Q."/>
            <person name="Zembek L."/>
            <person name="Zhong D."/>
            <person name="Zimmer A."/>
            <person name="Zwirko Z."/>
            <person name="Jaffe D.B."/>
            <person name="Alvarez P."/>
            <person name="Brockman W."/>
            <person name="Butler J."/>
            <person name="Chin C."/>
            <person name="Gnerre S."/>
            <person name="Grabherr M."/>
            <person name="Kleber M."/>
            <person name="Mauceli E."/>
            <person name="MacCallum I."/>
        </authorList>
    </citation>
    <scope>NUCLEOTIDE SEQUENCE [LARGE SCALE GENOMIC DNA]</scope>
    <source>
        <strain evidence="2">Tucson 15287-2541.00</strain>
    </source>
</reference>
<dbReference type="OMA" id="MDQNVKN"/>
<dbReference type="InterPro" id="IPR009511">
    <property type="entry name" value="MAD1/Cdc20-bound-Mad2-bd"/>
</dbReference>
<evidence type="ECO:0000313" key="1">
    <source>
        <dbReference type="EMBL" id="EDV94438.1"/>
    </source>
</evidence>
<dbReference type="EMBL" id="CH916373">
    <property type="protein sequence ID" value="EDV94438.1"/>
    <property type="molecule type" value="Genomic_DNA"/>
</dbReference>
<dbReference type="Proteomes" id="UP000001070">
    <property type="component" value="Unassembled WGS sequence"/>
</dbReference>
<protein>
    <submittedName>
        <fullName evidence="1">GH21185</fullName>
    </submittedName>
</protein>
<sequence length="279" mass="32464">MAQNHKNIEIQLRDIDVLTAGVAAEIANGILEFLLFHRSQIPFVYKTYKYYVEKWDETDETQKTEASFGHYQLQKQRSLAKDTKEAISNMRELIRCAFRSNKAVKSLRFLFGSNTFMPTESYTIHIPHTSISKYHGDIHGVPEGQMNRTLLHLLTCEELYALWSKDLKATNVFLELELLTPVNSGEHCESWKLFPKDVISQLPRSCKNVHLHLLHAKQNEEVQCVKEMTIYEDMSFLNLDQPKPSKKECIEDTEHSSGWWQTDIIVRGFRPPTFNLWST</sequence>
<dbReference type="PANTHER" id="PTHR15681">
    <property type="entry name" value="MAD2L1-BINDING PROTEIN"/>
    <property type="match status" value="1"/>
</dbReference>
<dbReference type="InParanoid" id="B4JRP8"/>
<dbReference type="FunCoup" id="B4JRP8">
    <property type="interactions" value="542"/>
</dbReference>
<organism evidence="2">
    <name type="scientific">Drosophila grimshawi</name>
    <name type="common">Hawaiian fruit fly</name>
    <name type="synonym">Idiomyia grimshawi</name>
    <dbReference type="NCBI Taxonomy" id="7222"/>
    <lineage>
        <taxon>Eukaryota</taxon>
        <taxon>Metazoa</taxon>
        <taxon>Ecdysozoa</taxon>
        <taxon>Arthropoda</taxon>
        <taxon>Hexapoda</taxon>
        <taxon>Insecta</taxon>
        <taxon>Pterygota</taxon>
        <taxon>Neoptera</taxon>
        <taxon>Endopterygota</taxon>
        <taxon>Diptera</taxon>
        <taxon>Brachycera</taxon>
        <taxon>Muscomorpha</taxon>
        <taxon>Ephydroidea</taxon>
        <taxon>Drosophilidae</taxon>
        <taxon>Drosophila</taxon>
        <taxon>Hawaiian Drosophila</taxon>
    </lineage>
</organism>
<keyword evidence="2" id="KW-1185">Reference proteome</keyword>
<dbReference type="InterPro" id="IPR053729">
    <property type="entry name" value="MAD2L1BP_domain_sf"/>
</dbReference>
<gene>
    <name evidence="1" type="primary">Dgri\GH21185</name>
    <name evidence="1" type="ORF">Dgri_GH21185</name>
</gene>
<dbReference type="HOGENOM" id="CLU_970678_0_0_1"/>
<accession>B4JRP8</accession>
<dbReference type="GO" id="GO:0005634">
    <property type="term" value="C:nucleus"/>
    <property type="evidence" value="ECO:0007669"/>
    <property type="project" value="InterPro"/>
</dbReference>
<proteinExistence type="predicted"/>
<dbReference type="eggNOG" id="ENOG502SCQ6">
    <property type="taxonomic scope" value="Eukaryota"/>
</dbReference>